<dbReference type="Proteomes" id="UP000292958">
    <property type="component" value="Unassembled WGS sequence"/>
</dbReference>
<keyword evidence="3" id="KW-1185">Reference proteome</keyword>
<proteinExistence type="predicted"/>
<evidence type="ECO:0000313" key="2">
    <source>
        <dbReference type="EMBL" id="RZU41772.1"/>
    </source>
</evidence>
<dbReference type="InterPro" id="IPR011256">
    <property type="entry name" value="Reg_factor_effector_dom_sf"/>
</dbReference>
<sequence length="152" mass="16935">MPYSAVQFQQLDSIPLAVIRRHANPSELSSLVPQLCGLVWNAIRAQQAKAGRHVAIYWDGGIRLEVGVELYGPFTDDGEVVRSATPAGPVASGTHFGSYNRLGVAHDAIRQWCMANGHSFVGPNWEIYGHWQTEWNTDPSLIRTDIYYQLAR</sequence>
<dbReference type="Gene3D" id="3.20.80.10">
    <property type="entry name" value="Regulatory factor, effector binding domain"/>
    <property type="match status" value="1"/>
</dbReference>
<name>A0A4Q7YV64_9BACT</name>
<feature type="domain" description="AraC effector-binding" evidence="1">
    <location>
        <begin position="4"/>
        <end position="151"/>
    </location>
</feature>
<dbReference type="InterPro" id="IPR029442">
    <property type="entry name" value="GyrI-like"/>
</dbReference>
<dbReference type="OrthoDB" id="795001at2"/>
<organism evidence="2 3">
    <name type="scientific">Edaphobacter modestus</name>
    <dbReference type="NCBI Taxonomy" id="388466"/>
    <lineage>
        <taxon>Bacteria</taxon>
        <taxon>Pseudomonadati</taxon>
        <taxon>Acidobacteriota</taxon>
        <taxon>Terriglobia</taxon>
        <taxon>Terriglobales</taxon>
        <taxon>Acidobacteriaceae</taxon>
        <taxon>Edaphobacter</taxon>
    </lineage>
</organism>
<accession>A0A4Q7YV64</accession>
<dbReference type="RefSeq" id="WP_130419634.1">
    <property type="nucleotide sequence ID" value="NZ_SHKW01000001.1"/>
</dbReference>
<gene>
    <name evidence="2" type="ORF">BDD14_3308</name>
</gene>
<protein>
    <submittedName>
        <fullName evidence="2">Effector-binding domain-containing protein</fullName>
    </submittedName>
</protein>
<reference evidence="2 3" key="1">
    <citation type="submission" date="2019-02" db="EMBL/GenBank/DDBJ databases">
        <title>Genomic Encyclopedia of Archaeal and Bacterial Type Strains, Phase II (KMG-II): from individual species to whole genera.</title>
        <authorList>
            <person name="Goeker M."/>
        </authorList>
    </citation>
    <scope>NUCLEOTIDE SEQUENCE [LARGE SCALE GENOMIC DNA]</scope>
    <source>
        <strain evidence="2 3">DSM 18101</strain>
    </source>
</reference>
<dbReference type="AlphaFoldDB" id="A0A4Q7YV64"/>
<evidence type="ECO:0000259" key="1">
    <source>
        <dbReference type="SMART" id="SM00871"/>
    </source>
</evidence>
<dbReference type="SUPFAM" id="SSF55136">
    <property type="entry name" value="Probable bacterial effector-binding domain"/>
    <property type="match status" value="1"/>
</dbReference>
<dbReference type="Pfam" id="PF06445">
    <property type="entry name" value="GyrI-like"/>
    <property type="match status" value="1"/>
</dbReference>
<dbReference type="SMART" id="SM00871">
    <property type="entry name" value="AraC_E_bind"/>
    <property type="match status" value="1"/>
</dbReference>
<evidence type="ECO:0000313" key="3">
    <source>
        <dbReference type="Proteomes" id="UP000292958"/>
    </source>
</evidence>
<comment type="caution">
    <text evidence="2">The sequence shown here is derived from an EMBL/GenBank/DDBJ whole genome shotgun (WGS) entry which is preliminary data.</text>
</comment>
<dbReference type="InterPro" id="IPR010499">
    <property type="entry name" value="AraC_E-bd"/>
</dbReference>
<dbReference type="EMBL" id="SHKW01000001">
    <property type="protein sequence ID" value="RZU41772.1"/>
    <property type="molecule type" value="Genomic_DNA"/>
</dbReference>